<dbReference type="Proteomes" id="UP000767334">
    <property type="component" value="Unassembled WGS sequence"/>
</dbReference>
<keyword evidence="2" id="KW-1185">Reference proteome</keyword>
<protein>
    <submittedName>
        <fullName evidence="1">Uncharacterized protein</fullName>
    </submittedName>
</protein>
<evidence type="ECO:0000313" key="1">
    <source>
        <dbReference type="EMBL" id="MBM6819446.1"/>
    </source>
</evidence>
<dbReference type="EMBL" id="JACJLL010000046">
    <property type="protein sequence ID" value="MBM6819446.1"/>
    <property type="molecule type" value="Genomic_DNA"/>
</dbReference>
<evidence type="ECO:0000313" key="2">
    <source>
        <dbReference type="Proteomes" id="UP000767334"/>
    </source>
</evidence>
<organism evidence="1 2">
    <name type="scientific">Clostridium saudiense</name>
    <dbReference type="NCBI Taxonomy" id="1414720"/>
    <lineage>
        <taxon>Bacteria</taxon>
        <taxon>Bacillati</taxon>
        <taxon>Bacillota</taxon>
        <taxon>Clostridia</taxon>
        <taxon>Eubacteriales</taxon>
        <taxon>Clostridiaceae</taxon>
        <taxon>Clostridium</taxon>
    </lineage>
</organism>
<proteinExistence type="predicted"/>
<comment type="caution">
    <text evidence="1">The sequence shown here is derived from an EMBL/GenBank/DDBJ whole genome shotgun (WGS) entry which is preliminary data.</text>
</comment>
<accession>A0ABS2FHK1</accession>
<gene>
    <name evidence="1" type="ORF">H6A19_08870</name>
</gene>
<reference evidence="1 2" key="1">
    <citation type="journal article" date="2021" name="Sci. Rep.">
        <title>The distribution of antibiotic resistance genes in chicken gut microbiota commensals.</title>
        <authorList>
            <person name="Juricova H."/>
            <person name="Matiasovicova J."/>
            <person name="Kubasova T."/>
            <person name="Cejkova D."/>
            <person name="Rychlik I."/>
        </authorList>
    </citation>
    <scope>NUCLEOTIDE SEQUENCE [LARGE SCALE GENOMIC DNA]</scope>
    <source>
        <strain evidence="1 2">An435</strain>
    </source>
</reference>
<dbReference type="RefSeq" id="WP_195964626.1">
    <property type="nucleotide sequence ID" value="NZ_JACJLL010000046.1"/>
</dbReference>
<name>A0ABS2FHK1_9CLOT</name>
<sequence length="121" mass="13964">MINETIKENVLINFDMDINENGKGESEMAIDTYTIIIPTESIAEEVSLDELDKEFNSGISNVKITEKKISMDYFTGETTFIRTVSEIQEHIRIMVNSIRNKLSNVKVGNFKLVCNFYTWRD</sequence>